<organism evidence="2 3">
    <name type="scientific">Clunio marinus</name>
    <dbReference type="NCBI Taxonomy" id="568069"/>
    <lineage>
        <taxon>Eukaryota</taxon>
        <taxon>Metazoa</taxon>
        <taxon>Ecdysozoa</taxon>
        <taxon>Arthropoda</taxon>
        <taxon>Hexapoda</taxon>
        <taxon>Insecta</taxon>
        <taxon>Pterygota</taxon>
        <taxon>Neoptera</taxon>
        <taxon>Endopterygota</taxon>
        <taxon>Diptera</taxon>
        <taxon>Nematocera</taxon>
        <taxon>Chironomoidea</taxon>
        <taxon>Chironomidae</taxon>
        <taxon>Clunio</taxon>
    </lineage>
</organism>
<dbReference type="Proteomes" id="UP000183832">
    <property type="component" value="Unassembled WGS sequence"/>
</dbReference>
<reference evidence="2 3" key="1">
    <citation type="submission" date="2015-04" db="EMBL/GenBank/DDBJ databases">
        <authorList>
            <person name="Syromyatnikov M.Y."/>
            <person name="Popov V.N."/>
        </authorList>
    </citation>
    <scope>NUCLEOTIDE SEQUENCE [LARGE SCALE GENOMIC DNA]</scope>
</reference>
<gene>
    <name evidence="2" type="ORF">CLUMA_CG016091</name>
</gene>
<name>A0A1J1IR27_9DIPT</name>
<evidence type="ECO:0000313" key="2">
    <source>
        <dbReference type="EMBL" id="CRL02600.1"/>
    </source>
</evidence>
<proteinExistence type="predicted"/>
<protein>
    <submittedName>
        <fullName evidence="2">CLUMA_CG016091, isoform A</fullName>
    </submittedName>
</protein>
<dbReference type="AlphaFoldDB" id="A0A1J1IR27"/>
<evidence type="ECO:0000313" key="3">
    <source>
        <dbReference type="Proteomes" id="UP000183832"/>
    </source>
</evidence>
<keyword evidence="3" id="KW-1185">Reference proteome</keyword>
<feature type="region of interest" description="Disordered" evidence="1">
    <location>
        <begin position="47"/>
        <end position="71"/>
    </location>
</feature>
<dbReference type="EMBL" id="CVRI01000058">
    <property type="protein sequence ID" value="CRL02600.1"/>
    <property type="molecule type" value="Genomic_DNA"/>
</dbReference>
<evidence type="ECO:0000256" key="1">
    <source>
        <dbReference type="SAM" id="MobiDB-lite"/>
    </source>
</evidence>
<accession>A0A1J1IR27</accession>
<sequence>MESLLLKFIISGLNRNDLSLNLNFMLHPLERDIKTYTNAITKQRSVSGKPIRCQNSPQAKRAFHSNYDLEE</sequence>